<organism evidence="2 3">
    <name type="scientific">Reticulomyxa filosa</name>
    <dbReference type="NCBI Taxonomy" id="46433"/>
    <lineage>
        <taxon>Eukaryota</taxon>
        <taxon>Sar</taxon>
        <taxon>Rhizaria</taxon>
        <taxon>Retaria</taxon>
        <taxon>Foraminifera</taxon>
        <taxon>Monothalamids</taxon>
        <taxon>Reticulomyxidae</taxon>
        <taxon>Reticulomyxa</taxon>
    </lineage>
</organism>
<keyword evidence="3" id="KW-1185">Reference proteome</keyword>
<evidence type="ECO:0000313" key="2">
    <source>
        <dbReference type="EMBL" id="ETO07076.1"/>
    </source>
</evidence>
<gene>
    <name evidence="2" type="ORF">RFI_30315</name>
</gene>
<evidence type="ECO:0000256" key="1">
    <source>
        <dbReference type="SAM" id="MobiDB-lite"/>
    </source>
</evidence>
<sequence>MYDPFFTSKKPKDNPASVLPKSGDAKVSNVLYGIKPNIFFKKKQNLVDLMNEQRIIACFQNDPKWKNDPNPLENPKYWQLFFALNLKFKLNLAVLLILLDLPWTLGKIGSTFDNILFKTIKLKSFHFFKLGLKAFIFKLTKLELLAVENRIKTGKKKKKEKSEENNSDIVESQLPLQTAGTIFHFYLLCSIVRTGLVAFHIGHLFQLADTLLVDSVLFLSYLWYQFEYLKYRVIAITASANILFFCKIAADSDNAAWKDILYSCIIFNCGILSMANSLYLASKEQLLTVVDDLSNRTQLHEERKEHASIMNSLMPAPVTEQILLKGDVPIYRKDVTIGFVYFTFYNKSTMQKIKDNSTCVEILHYL</sequence>
<name>X6M0E2_RETFI</name>
<dbReference type="OrthoDB" id="10035433at2759"/>
<evidence type="ECO:0000313" key="3">
    <source>
        <dbReference type="Proteomes" id="UP000023152"/>
    </source>
</evidence>
<reference evidence="2 3" key="1">
    <citation type="journal article" date="2013" name="Curr. Biol.">
        <title>The Genome of the Foraminiferan Reticulomyxa filosa.</title>
        <authorList>
            <person name="Glockner G."/>
            <person name="Hulsmann N."/>
            <person name="Schleicher M."/>
            <person name="Noegel A.A."/>
            <person name="Eichinger L."/>
            <person name="Gallinger C."/>
            <person name="Pawlowski J."/>
            <person name="Sierra R."/>
            <person name="Euteneuer U."/>
            <person name="Pillet L."/>
            <person name="Moustafa A."/>
            <person name="Platzer M."/>
            <person name="Groth M."/>
            <person name="Szafranski K."/>
            <person name="Schliwa M."/>
        </authorList>
    </citation>
    <scope>NUCLEOTIDE SEQUENCE [LARGE SCALE GENOMIC DNA]</scope>
</reference>
<protein>
    <submittedName>
        <fullName evidence="2">Uncharacterized protein</fullName>
    </submittedName>
</protein>
<dbReference type="EMBL" id="ASPP01026532">
    <property type="protein sequence ID" value="ETO07076.1"/>
    <property type="molecule type" value="Genomic_DNA"/>
</dbReference>
<feature type="region of interest" description="Disordered" evidence="1">
    <location>
        <begin position="1"/>
        <end position="20"/>
    </location>
</feature>
<comment type="caution">
    <text evidence="2">The sequence shown here is derived from an EMBL/GenBank/DDBJ whole genome shotgun (WGS) entry which is preliminary data.</text>
</comment>
<dbReference type="Proteomes" id="UP000023152">
    <property type="component" value="Unassembled WGS sequence"/>
</dbReference>
<dbReference type="AlphaFoldDB" id="X6M0E2"/>
<proteinExistence type="predicted"/>
<feature type="non-terminal residue" evidence="2">
    <location>
        <position position="366"/>
    </location>
</feature>
<accession>X6M0E2</accession>